<feature type="non-terminal residue" evidence="3">
    <location>
        <position position="1"/>
    </location>
</feature>
<feature type="transmembrane region" description="Helical" evidence="2">
    <location>
        <begin position="166"/>
        <end position="191"/>
    </location>
</feature>
<evidence type="ECO:0000313" key="4">
    <source>
        <dbReference type="Proteomes" id="UP000553632"/>
    </source>
</evidence>
<keyword evidence="2" id="KW-0472">Membrane</keyword>
<name>A0A7J6R4W3_PEROL</name>
<keyword evidence="2" id="KW-0812">Transmembrane</keyword>
<reference evidence="3 4" key="1">
    <citation type="submission" date="2020-04" db="EMBL/GenBank/DDBJ databases">
        <title>Perkinsus olseni comparative genomics.</title>
        <authorList>
            <person name="Bogema D.R."/>
        </authorList>
    </citation>
    <scope>NUCLEOTIDE SEQUENCE [LARGE SCALE GENOMIC DNA]</scope>
    <source>
        <strain evidence="3 4">ATCC PRA-207</strain>
    </source>
</reference>
<dbReference type="Proteomes" id="UP000553632">
    <property type="component" value="Unassembled WGS sequence"/>
</dbReference>
<sequence length="205" mass="22025">MPPPPPLQLKSLSTESLLGPDGSDQEGSEREPSTGSAIPWSKSGTASTIGGASANGEHFLSRPVAQTYATGADHLLDALASLQTAIEENTDLMTTQLRPAARRASIVSPRVQPTAEQQAELLIEKYKERLDAENEIGVTAALIAGFSLSMLTAVDPTIFERPPLLYVYVLLLSFVGGFNMLNVIISSFVYFTGHRILSKTRKGPR</sequence>
<keyword evidence="4" id="KW-1185">Reference proteome</keyword>
<protein>
    <submittedName>
        <fullName evidence="3">Uncharacterized protein</fullName>
    </submittedName>
</protein>
<dbReference type="EMBL" id="JABANO010027993">
    <property type="protein sequence ID" value="KAF4715929.1"/>
    <property type="molecule type" value="Genomic_DNA"/>
</dbReference>
<gene>
    <name evidence="3" type="ORF">FOZ63_014689</name>
</gene>
<feature type="region of interest" description="Disordered" evidence="1">
    <location>
        <begin position="1"/>
        <end position="49"/>
    </location>
</feature>
<comment type="caution">
    <text evidence="3">The sequence shown here is derived from an EMBL/GenBank/DDBJ whole genome shotgun (WGS) entry which is preliminary data.</text>
</comment>
<organism evidence="3 4">
    <name type="scientific">Perkinsus olseni</name>
    <name type="common">Perkinsus atlanticus</name>
    <dbReference type="NCBI Taxonomy" id="32597"/>
    <lineage>
        <taxon>Eukaryota</taxon>
        <taxon>Sar</taxon>
        <taxon>Alveolata</taxon>
        <taxon>Perkinsozoa</taxon>
        <taxon>Perkinsea</taxon>
        <taxon>Perkinsida</taxon>
        <taxon>Perkinsidae</taxon>
        <taxon>Perkinsus</taxon>
    </lineage>
</organism>
<dbReference type="AlphaFoldDB" id="A0A7J6R4W3"/>
<evidence type="ECO:0000256" key="2">
    <source>
        <dbReference type="SAM" id="Phobius"/>
    </source>
</evidence>
<feature type="transmembrane region" description="Helical" evidence="2">
    <location>
        <begin position="136"/>
        <end position="154"/>
    </location>
</feature>
<evidence type="ECO:0000256" key="1">
    <source>
        <dbReference type="SAM" id="MobiDB-lite"/>
    </source>
</evidence>
<evidence type="ECO:0000313" key="3">
    <source>
        <dbReference type="EMBL" id="KAF4715929.1"/>
    </source>
</evidence>
<accession>A0A7J6R4W3</accession>
<keyword evidence="2" id="KW-1133">Transmembrane helix</keyword>
<proteinExistence type="predicted"/>